<dbReference type="InterPro" id="IPR051397">
    <property type="entry name" value="Zn-ADH-like_protein"/>
</dbReference>
<dbReference type="Pfam" id="PF08240">
    <property type="entry name" value="ADH_N"/>
    <property type="match status" value="1"/>
</dbReference>
<reference evidence="4 5" key="1">
    <citation type="submission" date="2023-10" db="EMBL/GenBank/DDBJ databases">
        <title>Development of a sustainable strategy for remediation of hydrocarbon-contaminated territories based on the waste exchange concept.</title>
        <authorList>
            <person name="Krivoruchko A."/>
        </authorList>
    </citation>
    <scope>NUCLEOTIDE SEQUENCE [LARGE SCALE GENOMIC DNA]</scope>
    <source>
        <strain evidence="4 5">IEGM 1323</strain>
    </source>
</reference>
<keyword evidence="2" id="KW-0479">Metal-binding</keyword>
<protein>
    <submittedName>
        <fullName evidence="4">NADPH:quinone oxidoreductase family protein</fullName>
        <ecNumber evidence="4">1.-.-.-</ecNumber>
    </submittedName>
</protein>
<comment type="similarity">
    <text evidence="2">Belongs to the zinc-containing alcohol dehydrogenase family.</text>
</comment>
<evidence type="ECO:0000259" key="3">
    <source>
        <dbReference type="SMART" id="SM00829"/>
    </source>
</evidence>
<dbReference type="PROSITE" id="PS00059">
    <property type="entry name" value="ADH_ZINC"/>
    <property type="match status" value="1"/>
</dbReference>
<gene>
    <name evidence="4" type="ORF">R3P96_26695</name>
</gene>
<dbReference type="InterPro" id="IPR013149">
    <property type="entry name" value="ADH-like_C"/>
</dbReference>
<feature type="domain" description="Enoyl reductase (ER)" evidence="3">
    <location>
        <begin position="10"/>
        <end position="321"/>
    </location>
</feature>
<dbReference type="GO" id="GO:0016491">
    <property type="term" value="F:oxidoreductase activity"/>
    <property type="evidence" value="ECO:0007669"/>
    <property type="project" value="UniProtKB-KW"/>
</dbReference>
<dbReference type="Gene3D" id="3.40.50.720">
    <property type="entry name" value="NAD(P)-binding Rossmann-like Domain"/>
    <property type="match status" value="1"/>
</dbReference>
<evidence type="ECO:0000313" key="4">
    <source>
        <dbReference type="EMBL" id="MDV6264934.1"/>
    </source>
</evidence>
<comment type="cofactor">
    <cofactor evidence="2">
        <name>Zn(2+)</name>
        <dbReference type="ChEBI" id="CHEBI:29105"/>
    </cofactor>
</comment>
<dbReference type="PANTHER" id="PTHR43677">
    <property type="entry name" value="SHORT-CHAIN DEHYDROGENASE/REDUCTASE"/>
    <property type="match status" value="1"/>
</dbReference>
<dbReference type="PANTHER" id="PTHR43677:SF4">
    <property type="entry name" value="QUINONE OXIDOREDUCTASE-LIKE PROTEIN 2"/>
    <property type="match status" value="1"/>
</dbReference>
<dbReference type="RefSeq" id="WP_317566926.1">
    <property type="nucleotide sequence ID" value="NZ_JAWLJX010000027.1"/>
</dbReference>
<evidence type="ECO:0000256" key="1">
    <source>
        <dbReference type="ARBA" id="ARBA00023002"/>
    </source>
</evidence>
<dbReference type="InterPro" id="IPR036291">
    <property type="entry name" value="NAD(P)-bd_dom_sf"/>
</dbReference>
<dbReference type="EMBL" id="JAWLJX010000027">
    <property type="protein sequence ID" value="MDV6264934.1"/>
    <property type="molecule type" value="Genomic_DNA"/>
</dbReference>
<comment type="caution">
    <text evidence="4">The sequence shown here is derived from an EMBL/GenBank/DDBJ whole genome shotgun (WGS) entry which is preliminary data.</text>
</comment>
<name>A0ABU4BL32_9NOCA</name>
<dbReference type="Pfam" id="PF00107">
    <property type="entry name" value="ADH_zinc_N"/>
    <property type="match status" value="1"/>
</dbReference>
<proteinExistence type="inferred from homology"/>
<dbReference type="SUPFAM" id="SSF50129">
    <property type="entry name" value="GroES-like"/>
    <property type="match status" value="1"/>
</dbReference>
<dbReference type="InterPro" id="IPR011032">
    <property type="entry name" value="GroES-like_sf"/>
</dbReference>
<dbReference type="InterPro" id="IPR020843">
    <property type="entry name" value="ER"/>
</dbReference>
<keyword evidence="5" id="KW-1185">Reference proteome</keyword>
<dbReference type="InterPro" id="IPR013154">
    <property type="entry name" value="ADH-like_N"/>
</dbReference>
<keyword evidence="2" id="KW-0862">Zinc</keyword>
<evidence type="ECO:0000313" key="5">
    <source>
        <dbReference type="Proteomes" id="UP001185755"/>
    </source>
</evidence>
<organism evidence="4 5">
    <name type="scientific">Rhodococcoides yunnanense</name>
    <dbReference type="NCBI Taxonomy" id="278209"/>
    <lineage>
        <taxon>Bacteria</taxon>
        <taxon>Bacillati</taxon>
        <taxon>Actinomycetota</taxon>
        <taxon>Actinomycetes</taxon>
        <taxon>Mycobacteriales</taxon>
        <taxon>Nocardiaceae</taxon>
        <taxon>Rhodococcoides</taxon>
    </lineage>
</organism>
<dbReference type="SUPFAM" id="SSF51735">
    <property type="entry name" value="NAD(P)-binding Rossmann-fold domains"/>
    <property type="match status" value="1"/>
</dbReference>
<accession>A0ABU4BL32</accession>
<dbReference type="Gene3D" id="3.90.180.10">
    <property type="entry name" value="Medium-chain alcohol dehydrogenases, catalytic domain"/>
    <property type="match status" value="1"/>
</dbReference>
<dbReference type="SMART" id="SM00829">
    <property type="entry name" value="PKS_ER"/>
    <property type="match status" value="1"/>
</dbReference>
<dbReference type="CDD" id="cd08241">
    <property type="entry name" value="QOR1"/>
    <property type="match status" value="1"/>
</dbReference>
<dbReference type="Proteomes" id="UP001185755">
    <property type="component" value="Unassembled WGS sequence"/>
</dbReference>
<dbReference type="InterPro" id="IPR002328">
    <property type="entry name" value="ADH_Zn_CS"/>
</dbReference>
<dbReference type="EC" id="1.-.-.-" evidence="4"/>
<evidence type="ECO:0000256" key="2">
    <source>
        <dbReference type="RuleBase" id="RU361277"/>
    </source>
</evidence>
<sequence>MSAARIHRLGRADAIQIDTVDIPSPGPGEVLVEVHAAAVNFPDTLMIAGNYQTPTPLPYIPGHEAAGIVVDVGDGASELTVGDRVAVLAPHAFAEYVTAPAESTSPIPDAVDFGSAAATWVCHLTAYHALRSVARISPKERVLVLGAGGGVGLAAVELATAFGADVVAAASSRAKLDAATARGARLTIDYSSGDIREQLRAAWGPGSLDAVIDPIGGWQSEASLRELRWGGTFVTLGYASGEIPKIPLNLVLLKGAVIKGFEIRTFPQHDPDGNARDRAEFIELWNSGTFSPTIHSRFSLADTRAALETVAGRKTIGKTIIEIDRDRDR</sequence>
<keyword evidence="1 4" id="KW-0560">Oxidoreductase</keyword>